<keyword evidence="3 6" id="KW-0489">Methyltransferase</keyword>
<comment type="caution">
    <text evidence="8">The sequence shown here is derived from an EMBL/GenBank/DDBJ whole genome shotgun (WGS) entry which is preliminary data.</text>
</comment>
<dbReference type="SUPFAM" id="SSF53335">
    <property type="entry name" value="S-adenosyl-L-methionine-dependent methyltransferases"/>
    <property type="match status" value="1"/>
</dbReference>
<dbReference type="Proteomes" id="UP000054937">
    <property type="component" value="Unassembled WGS sequence"/>
</dbReference>
<dbReference type="AlphaFoldDB" id="A0A0V0QZI0"/>
<feature type="binding site" evidence="7">
    <location>
        <position position="82"/>
    </location>
    <ligand>
        <name>S-adenosyl-L-methionine</name>
        <dbReference type="ChEBI" id="CHEBI:59789"/>
    </ligand>
</feature>
<evidence type="ECO:0000256" key="6">
    <source>
        <dbReference type="PIRNR" id="PIRNR016305"/>
    </source>
</evidence>
<protein>
    <recommendedName>
        <fullName evidence="6">Leucine carboxyl methyltransferase 1</fullName>
        <ecNumber evidence="6">2.1.1.233</ecNumber>
    </recommendedName>
</protein>
<feature type="binding site" evidence="7">
    <location>
        <position position="185"/>
    </location>
    <ligand>
        <name>S-adenosyl-L-methionine</name>
        <dbReference type="ChEBI" id="CHEBI:59789"/>
    </ligand>
</feature>
<evidence type="ECO:0000256" key="1">
    <source>
        <dbReference type="ARBA" id="ARBA00000724"/>
    </source>
</evidence>
<evidence type="ECO:0000256" key="5">
    <source>
        <dbReference type="ARBA" id="ARBA00022691"/>
    </source>
</evidence>
<evidence type="ECO:0000256" key="3">
    <source>
        <dbReference type="ARBA" id="ARBA00022603"/>
    </source>
</evidence>
<evidence type="ECO:0000256" key="7">
    <source>
        <dbReference type="PIRSR" id="PIRSR016305-1"/>
    </source>
</evidence>
<comment type="function">
    <text evidence="6">Methylates the carboxyl group of the C-terminal leucine residue of protein phosphatase 2A catalytic subunits to form alpha-leucine ester residues.</text>
</comment>
<dbReference type="GO" id="GO:0018423">
    <property type="term" value="F:protein C-terminal leucine carboxyl O-methyltransferase activity"/>
    <property type="evidence" value="ECO:0007669"/>
    <property type="project" value="UniProtKB-EC"/>
</dbReference>
<keyword evidence="5 6" id="KW-0949">S-adenosyl-L-methionine</keyword>
<feature type="binding site" evidence="7">
    <location>
        <position position="56"/>
    </location>
    <ligand>
        <name>S-adenosyl-L-methionine</name>
        <dbReference type="ChEBI" id="CHEBI:59789"/>
    </ligand>
</feature>
<sequence>MNNDQPDLPVQDTNAQALQAKLSAVQKGYFQDHFAGDFVLPGPKRDIIMHRGYWARQNIFKVLVERYLSIDPETEKQIISLGCGYDTLFFNLNLEEKYNAKHNKYVFYEVDLEEVVKKKIAKINNSPNMKKYYPELIDKNDKQTNTLMGDRYRIFPCDLTHLDDFKAKLEKYGVDFSKPTFVFAECVLTYIESQYTNNILQFLQQSFDQVMLMDYEMCNPQTPFGKQMVKNFQLKGCPLKGIHDYPTIESQIERLKKMNYNEIEIYDMLTIYNQCCDQNERHLIEKLELLDEFEEWNIFQQHYFISLAFAHKFENEVTKKYKENCKLKMN</sequence>
<evidence type="ECO:0000313" key="8">
    <source>
        <dbReference type="EMBL" id="KRX07682.1"/>
    </source>
</evidence>
<dbReference type="Pfam" id="PF04072">
    <property type="entry name" value="LCM"/>
    <property type="match status" value="1"/>
</dbReference>
<dbReference type="InterPro" id="IPR007213">
    <property type="entry name" value="Ppm1/Ppm2/Tcmp"/>
</dbReference>
<dbReference type="Gene3D" id="3.40.50.150">
    <property type="entry name" value="Vaccinia Virus protein VP39"/>
    <property type="match status" value="1"/>
</dbReference>
<dbReference type="PANTHER" id="PTHR13600">
    <property type="entry name" value="LEUCINE CARBOXYL METHYLTRANSFERASE"/>
    <property type="match status" value="1"/>
</dbReference>
<evidence type="ECO:0000256" key="4">
    <source>
        <dbReference type="ARBA" id="ARBA00022679"/>
    </source>
</evidence>
<dbReference type="InParanoid" id="A0A0V0QZI0"/>
<dbReference type="EMBL" id="LDAU01000082">
    <property type="protein sequence ID" value="KRX07682.1"/>
    <property type="molecule type" value="Genomic_DNA"/>
</dbReference>
<accession>A0A0V0QZI0</accession>
<proteinExistence type="inferred from homology"/>
<dbReference type="OMA" id="IIYEPIR"/>
<name>A0A0V0QZI0_PSEPJ</name>
<dbReference type="InterPro" id="IPR016651">
    <property type="entry name" value="LCMT1"/>
</dbReference>
<keyword evidence="9" id="KW-1185">Reference proteome</keyword>
<dbReference type="PANTHER" id="PTHR13600:SF21">
    <property type="entry name" value="LEUCINE CARBOXYL METHYLTRANSFERASE 1"/>
    <property type="match status" value="1"/>
</dbReference>
<organism evidence="8 9">
    <name type="scientific">Pseudocohnilembus persalinus</name>
    <name type="common">Ciliate</name>
    <dbReference type="NCBI Taxonomy" id="266149"/>
    <lineage>
        <taxon>Eukaryota</taxon>
        <taxon>Sar</taxon>
        <taxon>Alveolata</taxon>
        <taxon>Ciliophora</taxon>
        <taxon>Intramacronucleata</taxon>
        <taxon>Oligohymenophorea</taxon>
        <taxon>Scuticociliatia</taxon>
        <taxon>Philasterida</taxon>
        <taxon>Pseudocohnilembidae</taxon>
        <taxon>Pseudocohnilembus</taxon>
    </lineage>
</organism>
<comment type="catalytic activity">
    <reaction evidence="1 6">
        <text>[phosphatase 2A protein]-C-terminal L-leucine + S-adenosyl-L-methionine = [phosphatase 2A protein]-C-terminal L-leucine methyl ester + S-adenosyl-L-homocysteine</text>
        <dbReference type="Rhea" id="RHEA:48544"/>
        <dbReference type="Rhea" id="RHEA-COMP:12134"/>
        <dbReference type="Rhea" id="RHEA-COMP:12135"/>
        <dbReference type="ChEBI" id="CHEBI:57856"/>
        <dbReference type="ChEBI" id="CHEBI:59789"/>
        <dbReference type="ChEBI" id="CHEBI:90516"/>
        <dbReference type="ChEBI" id="CHEBI:90517"/>
        <dbReference type="EC" id="2.1.1.233"/>
    </reaction>
</comment>
<dbReference type="GO" id="GO:0032259">
    <property type="term" value="P:methylation"/>
    <property type="evidence" value="ECO:0007669"/>
    <property type="project" value="UniProtKB-KW"/>
</dbReference>
<evidence type="ECO:0000256" key="2">
    <source>
        <dbReference type="ARBA" id="ARBA00010703"/>
    </source>
</evidence>
<keyword evidence="4 6" id="KW-0808">Transferase</keyword>
<reference evidence="8 9" key="1">
    <citation type="journal article" date="2015" name="Sci. Rep.">
        <title>Genome of the facultative scuticociliatosis pathogen Pseudocohnilembus persalinus provides insight into its virulence through horizontal gene transfer.</title>
        <authorList>
            <person name="Xiong J."/>
            <person name="Wang G."/>
            <person name="Cheng J."/>
            <person name="Tian M."/>
            <person name="Pan X."/>
            <person name="Warren A."/>
            <person name="Jiang C."/>
            <person name="Yuan D."/>
            <person name="Miao W."/>
        </authorList>
    </citation>
    <scope>NUCLEOTIDE SEQUENCE [LARGE SCALE GENOMIC DNA]</scope>
    <source>
        <strain evidence="8">36N120E</strain>
    </source>
</reference>
<evidence type="ECO:0000313" key="9">
    <source>
        <dbReference type="Proteomes" id="UP000054937"/>
    </source>
</evidence>
<dbReference type="FunCoup" id="A0A0V0QZI0">
    <property type="interactions" value="343"/>
</dbReference>
<dbReference type="InterPro" id="IPR029063">
    <property type="entry name" value="SAM-dependent_MTases_sf"/>
</dbReference>
<comment type="similarity">
    <text evidence="2 6">Belongs to the methyltransferase superfamily. LCMT family.</text>
</comment>
<dbReference type="OrthoDB" id="203237at2759"/>
<feature type="binding site" evidence="7">
    <location>
        <begin position="158"/>
        <end position="159"/>
    </location>
    <ligand>
        <name>S-adenosyl-L-methionine</name>
        <dbReference type="ChEBI" id="CHEBI:59789"/>
    </ligand>
</feature>
<dbReference type="EC" id="2.1.1.233" evidence="6"/>
<gene>
    <name evidence="8" type="ORF">PPERSA_11231</name>
</gene>
<dbReference type="PIRSF" id="PIRSF016305">
    <property type="entry name" value="LCM_mtfrase"/>
    <property type="match status" value="1"/>
</dbReference>